<dbReference type="Pfam" id="PF00126">
    <property type="entry name" value="HTH_1"/>
    <property type="match status" value="1"/>
</dbReference>
<evidence type="ECO:0000313" key="9">
    <source>
        <dbReference type="EMBL" id="CAB4977449.1"/>
    </source>
</evidence>
<dbReference type="InterPro" id="IPR036388">
    <property type="entry name" value="WH-like_DNA-bd_sf"/>
</dbReference>
<dbReference type="FunFam" id="1.10.10.10:FF:000001">
    <property type="entry name" value="LysR family transcriptional regulator"/>
    <property type="match status" value="1"/>
</dbReference>
<protein>
    <submittedName>
        <fullName evidence="9">Unannotated protein</fullName>
    </submittedName>
</protein>
<proteinExistence type="inferred from homology"/>
<evidence type="ECO:0000313" key="6">
    <source>
        <dbReference type="EMBL" id="CAB4661673.1"/>
    </source>
</evidence>
<dbReference type="EMBL" id="CAFAAH010000009">
    <property type="protein sequence ID" value="CAB4787368.1"/>
    <property type="molecule type" value="Genomic_DNA"/>
</dbReference>
<dbReference type="CDD" id="cd05466">
    <property type="entry name" value="PBP2_LTTR_substrate"/>
    <property type="match status" value="1"/>
</dbReference>
<keyword evidence="4" id="KW-0804">Transcription</keyword>
<dbReference type="AlphaFoldDB" id="A0A6J7MG85"/>
<dbReference type="Gene3D" id="1.10.10.10">
    <property type="entry name" value="Winged helix-like DNA-binding domain superfamily/Winged helix DNA-binding domain"/>
    <property type="match status" value="1"/>
</dbReference>
<evidence type="ECO:0000313" key="7">
    <source>
        <dbReference type="EMBL" id="CAB4766674.1"/>
    </source>
</evidence>
<keyword evidence="2" id="KW-0805">Transcription regulation</keyword>
<sequence>MELKHLEALIAVSQEGSFTAAADRLRTVQSNISEQIRQLEVELGTELLVRSRQGATLTEAGRAVLARASRIKHEASEIASDVADVFGLKIGNASFGVVGTASKWLVPDLVSAMQRSAPDVILRIHEGASERLVAEVLDLQLAQAVVTAPVTNKKLIEEHLLDERLVGLVPQGSKLLGRGSIKLEEIAKERLVMPPSNNPLRLEVELAAEAINVELNVPIEVEGVRLIGDLVAANAGISILPETSFDFETPGLRTLPIEGLPLRRLVLVTLRDTQLSAADLAVREHILEIVSERSAGHKKR</sequence>
<dbReference type="InterPro" id="IPR050950">
    <property type="entry name" value="HTH-type_LysR_regulators"/>
</dbReference>
<dbReference type="InterPro" id="IPR036390">
    <property type="entry name" value="WH_DNA-bd_sf"/>
</dbReference>
<dbReference type="PROSITE" id="PS50931">
    <property type="entry name" value="HTH_LYSR"/>
    <property type="match status" value="1"/>
</dbReference>
<dbReference type="PRINTS" id="PR00039">
    <property type="entry name" value="HTHLYSR"/>
</dbReference>
<comment type="similarity">
    <text evidence="1">Belongs to the LysR transcriptional regulatory family.</text>
</comment>
<dbReference type="GO" id="GO:0003700">
    <property type="term" value="F:DNA-binding transcription factor activity"/>
    <property type="evidence" value="ECO:0007669"/>
    <property type="project" value="InterPro"/>
</dbReference>
<dbReference type="EMBL" id="CAFBOR010000011">
    <property type="protein sequence ID" value="CAB4977449.1"/>
    <property type="molecule type" value="Genomic_DNA"/>
</dbReference>
<organism evidence="9">
    <name type="scientific">freshwater metagenome</name>
    <dbReference type="NCBI Taxonomy" id="449393"/>
    <lineage>
        <taxon>unclassified sequences</taxon>
        <taxon>metagenomes</taxon>
        <taxon>ecological metagenomes</taxon>
    </lineage>
</organism>
<accession>A0A6J7MG85</accession>
<name>A0A6J7MG85_9ZZZZ</name>
<gene>
    <name evidence="6" type="ORF">UFOPK2242_01007</name>
    <name evidence="7" type="ORF">UFOPK2925_00015</name>
    <name evidence="8" type="ORF">UFOPK2996_00168</name>
    <name evidence="9" type="ORF">UFOPK3974_00158</name>
</gene>
<dbReference type="InterPro" id="IPR005119">
    <property type="entry name" value="LysR_subst-bd"/>
</dbReference>
<evidence type="ECO:0000256" key="4">
    <source>
        <dbReference type="ARBA" id="ARBA00023163"/>
    </source>
</evidence>
<dbReference type="Pfam" id="PF03466">
    <property type="entry name" value="LysR_substrate"/>
    <property type="match status" value="1"/>
</dbReference>
<keyword evidence="3" id="KW-0238">DNA-binding</keyword>
<dbReference type="InterPro" id="IPR000847">
    <property type="entry name" value="LysR_HTH_N"/>
</dbReference>
<evidence type="ECO:0000259" key="5">
    <source>
        <dbReference type="PROSITE" id="PS50931"/>
    </source>
</evidence>
<reference evidence="9" key="1">
    <citation type="submission" date="2020-05" db="EMBL/GenBank/DDBJ databases">
        <authorList>
            <person name="Chiriac C."/>
            <person name="Salcher M."/>
            <person name="Ghai R."/>
            <person name="Kavagutti S V."/>
        </authorList>
    </citation>
    <scope>NUCLEOTIDE SEQUENCE</scope>
</reference>
<dbReference type="PANTHER" id="PTHR30419">
    <property type="entry name" value="HTH-TYPE TRANSCRIPTIONAL REGULATOR YBHD"/>
    <property type="match status" value="1"/>
</dbReference>
<evidence type="ECO:0000256" key="1">
    <source>
        <dbReference type="ARBA" id="ARBA00009437"/>
    </source>
</evidence>
<dbReference type="SUPFAM" id="SSF46785">
    <property type="entry name" value="Winged helix' DNA-binding domain"/>
    <property type="match status" value="1"/>
</dbReference>
<dbReference type="SUPFAM" id="SSF53850">
    <property type="entry name" value="Periplasmic binding protein-like II"/>
    <property type="match status" value="1"/>
</dbReference>
<dbReference type="EMBL" id="CAEZZU010000001">
    <property type="protein sequence ID" value="CAB4766674.1"/>
    <property type="molecule type" value="Genomic_DNA"/>
</dbReference>
<dbReference type="GO" id="GO:0003677">
    <property type="term" value="F:DNA binding"/>
    <property type="evidence" value="ECO:0007669"/>
    <property type="project" value="UniProtKB-KW"/>
</dbReference>
<evidence type="ECO:0000256" key="2">
    <source>
        <dbReference type="ARBA" id="ARBA00023015"/>
    </source>
</evidence>
<feature type="domain" description="HTH lysR-type" evidence="5">
    <location>
        <begin position="1"/>
        <end position="58"/>
    </location>
</feature>
<dbReference type="Gene3D" id="3.40.190.10">
    <property type="entry name" value="Periplasmic binding protein-like II"/>
    <property type="match status" value="2"/>
</dbReference>
<dbReference type="EMBL" id="CAEZWM010000125">
    <property type="protein sequence ID" value="CAB4661673.1"/>
    <property type="molecule type" value="Genomic_DNA"/>
</dbReference>
<dbReference type="GO" id="GO:0005829">
    <property type="term" value="C:cytosol"/>
    <property type="evidence" value="ECO:0007669"/>
    <property type="project" value="TreeGrafter"/>
</dbReference>
<evidence type="ECO:0000256" key="3">
    <source>
        <dbReference type="ARBA" id="ARBA00023125"/>
    </source>
</evidence>
<evidence type="ECO:0000313" key="8">
    <source>
        <dbReference type="EMBL" id="CAB4787368.1"/>
    </source>
</evidence>